<dbReference type="Pfam" id="PF13855">
    <property type="entry name" value="LRR_8"/>
    <property type="match status" value="1"/>
</dbReference>
<dbReference type="OrthoDB" id="2013775at2759"/>
<dbReference type="PANTHER" id="PTHR45617">
    <property type="entry name" value="LEUCINE RICH REPEAT FAMILY PROTEIN"/>
    <property type="match status" value="1"/>
</dbReference>
<dbReference type="EMBL" id="UYJE01000343">
    <property type="protein sequence ID" value="VDH92458.1"/>
    <property type="molecule type" value="Genomic_DNA"/>
</dbReference>
<keyword evidence="4" id="KW-1185">Reference proteome</keyword>
<evidence type="ECO:0000313" key="3">
    <source>
        <dbReference type="EMBL" id="VDH92458.1"/>
    </source>
</evidence>
<dbReference type="Proteomes" id="UP000596742">
    <property type="component" value="Unassembled WGS sequence"/>
</dbReference>
<evidence type="ECO:0000313" key="4">
    <source>
        <dbReference type="Proteomes" id="UP000596742"/>
    </source>
</evidence>
<evidence type="ECO:0000256" key="1">
    <source>
        <dbReference type="ARBA" id="ARBA00022614"/>
    </source>
</evidence>
<gene>
    <name evidence="3" type="ORF">MGAL_10B029902</name>
</gene>
<protein>
    <submittedName>
        <fullName evidence="3">Uncharacterized protein</fullName>
    </submittedName>
</protein>
<accession>A0A8B6BL17</accession>
<dbReference type="AlphaFoldDB" id="A0A8B6BL17"/>
<dbReference type="PANTHER" id="PTHR45617:SF150">
    <property type="entry name" value="AGAP001004-PA"/>
    <property type="match status" value="1"/>
</dbReference>
<sequence length="98" mass="11169">LRVLDLSNNKLQSVNRKTFIGLKNLDILRLNSNSLRYNTDRLPQGCFQPLESLKQLSIQMNNPQGVVDAFVLPDETIKDLNMLETLELDVNADNEDIL</sequence>
<feature type="non-terminal residue" evidence="3">
    <location>
        <position position="98"/>
    </location>
</feature>
<keyword evidence="2" id="KW-0677">Repeat</keyword>
<feature type="non-terminal residue" evidence="3">
    <location>
        <position position="1"/>
    </location>
</feature>
<keyword evidence="1" id="KW-0433">Leucine-rich repeat</keyword>
<dbReference type="Gene3D" id="3.80.10.10">
    <property type="entry name" value="Ribonuclease Inhibitor"/>
    <property type="match status" value="1"/>
</dbReference>
<dbReference type="InterPro" id="IPR001611">
    <property type="entry name" value="Leu-rich_rpt"/>
</dbReference>
<organism evidence="3 4">
    <name type="scientific">Mytilus galloprovincialis</name>
    <name type="common">Mediterranean mussel</name>
    <dbReference type="NCBI Taxonomy" id="29158"/>
    <lineage>
        <taxon>Eukaryota</taxon>
        <taxon>Metazoa</taxon>
        <taxon>Spiralia</taxon>
        <taxon>Lophotrochozoa</taxon>
        <taxon>Mollusca</taxon>
        <taxon>Bivalvia</taxon>
        <taxon>Autobranchia</taxon>
        <taxon>Pteriomorphia</taxon>
        <taxon>Mytilida</taxon>
        <taxon>Mytiloidea</taxon>
        <taxon>Mytilidae</taxon>
        <taxon>Mytilinae</taxon>
        <taxon>Mytilus</taxon>
    </lineage>
</organism>
<dbReference type="SUPFAM" id="SSF52058">
    <property type="entry name" value="L domain-like"/>
    <property type="match status" value="1"/>
</dbReference>
<comment type="caution">
    <text evidence="3">The sequence shown here is derived from an EMBL/GenBank/DDBJ whole genome shotgun (WGS) entry which is preliminary data.</text>
</comment>
<evidence type="ECO:0000256" key="2">
    <source>
        <dbReference type="ARBA" id="ARBA00022737"/>
    </source>
</evidence>
<dbReference type="InterPro" id="IPR032675">
    <property type="entry name" value="LRR_dom_sf"/>
</dbReference>
<reference evidence="3" key="1">
    <citation type="submission" date="2018-11" db="EMBL/GenBank/DDBJ databases">
        <authorList>
            <person name="Alioto T."/>
            <person name="Alioto T."/>
        </authorList>
    </citation>
    <scope>NUCLEOTIDE SEQUENCE</scope>
</reference>
<name>A0A8B6BL17_MYTGA</name>
<proteinExistence type="predicted"/>
<dbReference type="PRINTS" id="PR00019">
    <property type="entry name" value="LEURICHRPT"/>
</dbReference>